<keyword evidence="1" id="KW-1133">Transmembrane helix</keyword>
<name>A0AAV7G4S6_DENCH</name>
<dbReference type="Proteomes" id="UP000775213">
    <property type="component" value="Unassembled WGS sequence"/>
</dbReference>
<keyword evidence="4" id="KW-1185">Reference proteome</keyword>
<keyword evidence="1" id="KW-0472">Membrane</keyword>
<dbReference type="Pfam" id="PF06376">
    <property type="entry name" value="AGP"/>
    <property type="match status" value="1"/>
</dbReference>
<gene>
    <name evidence="3" type="ORF">IEQ34_018690</name>
</gene>
<evidence type="ECO:0000256" key="2">
    <source>
        <dbReference type="SAM" id="SignalP"/>
    </source>
</evidence>
<comment type="caution">
    <text evidence="3">The sequence shown here is derived from an EMBL/GenBank/DDBJ whole genome shotgun (WGS) entry which is preliminary data.</text>
</comment>
<organism evidence="3 4">
    <name type="scientific">Dendrobium chrysotoxum</name>
    <name type="common">Orchid</name>
    <dbReference type="NCBI Taxonomy" id="161865"/>
    <lineage>
        <taxon>Eukaryota</taxon>
        <taxon>Viridiplantae</taxon>
        <taxon>Streptophyta</taxon>
        <taxon>Embryophyta</taxon>
        <taxon>Tracheophyta</taxon>
        <taxon>Spermatophyta</taxon>
        <taxon>Magnoliopsida</taxon>
        <taxon>Liliopsida</taxon>
        <taxon>Asparagales</taxon>
        <taxon>Orchidaceae</taxon>
        <taxon>Epidendroideae</taxon>
        <taxon>Malaxideae</taxon>
        <taxon>Dendrobiinae</taxon>
        <taxon>Dendrobium</taxon>
    </lineage>
</organism>
<evidence type="ECO:0000313" key="4">
    <source>
        <dbReference type="Proteomes" id="UP000775213"/>
    </source>
</evidence>
<feature type="chain" id="PRO_5043933402" evidence="2">
    <location>
        <begin position="26"/>
        <end position="287"/>
    </location>
</feature>
<evidence type="ECO:0000313" key="3">
    <source>
        <dbReference type="EMBL" id="KAH0451391.1"/>
    </source>
</evidence>
<sequence>MSSLRASTMFLVAFFPSVLMDIAHGQMTKNAPSRWIDGKAIDQGIAYFLMLVALLVTFLTGAPHAARGATPNTELSPDTVLPLISPGDQIKLGMIILDRPGRYVYRPGRSDQIQKPMTGRLTALKSRKDSAKSITAYQLPNQNKIKLGMIGLDRPGRYRKTLGLNIIGFFAFTRRVKKDCKVLYLHQNSETKVLCLNRRVKRISVICRTGLVEVILGYGRTVRLAPIFNVVVPIYNVAKLREMPHECHSAMGDKLLEFVVKNIRNMQIFQVWYNTAALDTTPLRHHR</sequence>
<protein>
    <submittedName>
        <fullName evidence="3">Uncharacterized protein</fullName>
    </submittedName>
</protein>
<accession>A0AAV7G4S6</accession>
<keyword evidence="2" id="KW-0732">Signal</keyword>
<dbReference type="InterPro" id="IPR009424">
    <property type="entry name" value="AGP16/20/22/41"/>
</dbReference>
<evidence type="ECO:0000256" key="1">
    <source>
        <dbReference type="SAM" id="Phobius"/>
    </source>
</evidence>
<dbReference type="PANTHER" id="PTHR33374">
    <property type="entry name" value="ARABINOGALACTAN PROTEIN 20"/>
    <property type="match status" value="1"/>
</dbReference>
<reference evidence="3 4" key="1">
    <citation type="journal article" date="2021" name="Hortic Res">
        <title>Chromosome-scale assembly of the Dendrobium chrysotoxum genome enhances the understanding of orchid evolution.</title>
        <authorList>
            <person name="Zhang Y."/>
            <person name="Zhang G.Q."/>
            <person name="Zhang D."/>
            <person name="Liu X.D."/>
            <person name="Xu X.Y."/>
            <person name="Sun W.H."/>
            <person name="Yu X."/>
            <person name="Zhu X."/>
            <person name="Wang Z.W."/>
            <person name="Zhao X."/>
            <person name="Zhong W.Y."/>
            <person name="Chen H."/>
            <person name="Yin W.L."/>
            <person name="Huang T."/>
            <person name="Niu S.C."/>
            <person name="Liu Z.J."/>
        </authorList>
    </citation>
    <scope>NUCLEOTIDE SEQUENCE [LARGE SCALE GENOMIC DNA]</scope>
    <source>
        <strain evidence="3">Lindl</strain>
    </source>
</reference>
<feature type="transmembrane region" description="Helical" evidence="1">
    <location>
        <begin position="44"/>
        <end position="62"/>
    </location>
</feature>
<feature type="signal peptide" evidence="2">
    <location>
        <begin position="1"/>
        <end position="25"/>
    </location>
</feature>
<keyword evidence="1" id="KW-0812">Transmembrane</keyword>
<dbReference type="EMBL" id="JAGFBR010000017">
    <property type="protein sequence ID" value="KAH0451391.1"/>
    <property type="molecule type" value="Genomic_DNA"/>
</dbReference>
<proteinExistence type="predicted"/>
<dbReference type="AlphaFoldDB" id="A0AAV7G4S6"/>